<comment type="caution">
    <text evidence="1">The sequence shown here is derived from an EMBL/GenBank/DDBJ whole genome shotgun (WGS) entry which is preliminary data.</text>
</comment>
<reference evidence="1" key="2">
    <citation type="journal article" date="2023" name="Int. J. Mol. Sci.">
        <title>De Novo Assembly and Annotation of 11 Diverse Shrub Willow (Salix) Genomes Reveals Novel Gene Organization in Sex-Linked Regions.</title>
        <authorList>
            <person name="Hyden B."/>
            <person name="Feng K."/>
            <person name="Yates T.B."/>
            <person name="Jawdy S."/>
            <person name="Cereghino C."/>
            <person name="Smart L.B."/>
            <person name="Muchero W."/>
        </authorList>
    </citation>
    <scope>NUCLEOTIDE SEQUENCE [LARGE SCALE GENOMIC DNA]</scope>
    <source>
        <tissue evidence="1">Shoot tip</tissue>
    </source>
</reference>
<proteinExistence type="predicted"/>
<protein>
    <submittedName>
        <fullName evidence="1">Uncharacterized protein</fullName>
    </submittedName>
</protein>
<evidence type="ECO:0000313" key="2">
    <source>
        <dbReference type="Proteomes" id="UP001151529"/>
    </source>
</evidence>
<name>A0A9Q0VMV5_SALVM</name>
<dbReference type="Proteomes" id="UP001151529">
    <property type="component" value="Chromosome 16"/>
</dbReference>
<evidence type="ECO:0000313" key="1">
    <source>
        <dbReference type="EMBL" id="KAJ6751745.1"/>
    </source>
</evidence>
<sequence length="108" mass="11714">MNFSQSTSFSSEIACSAEIPESSDLKLNSDVSDPSHYTPPSPTDSTLLHAFSNPVPVFLSPHFRTTHNKHNLVSSMQNVSAENRTITSASLFFLTFGLKIDVLGAIKA</sequence>
<dbReference type="EMBL" id="JAPFFL010000001">
    <property type="protein sequence ID" value="KAJ6751745.1"/>
    <property type="molecule type" value="Genomic_DNA"/>
</dbReference>
<accession>A0A9Q0VMV5</accession>
<organism evidence="1 2">
    <name type="scientific">Salix viminalis</name>
    <name type="common">Common osier</name>
    <name type="synonym">Basket willow</name>
    <dbReference type="NCBI Taxonomy" id="40686"/>
    <lineage>
        <taxon>Eukaryota</taxon>
        <taxon>Viridiplantae</taxon>
        <taxon>Streptophyta</taxon>
        <taxon>Embryophyta</taxon>
        <taxon>Tracheophyta</taxon>
        <taxon>Spermatophyta</taxon>
        <taxon>Magnoliopsida</taxon>
        <taxon>eudicotyledons</taxon>
        <taxon>Gunneridae</taxon>
        <taxon>Pentapetalae</taxon>
        <taxon>rosids</taxon>
        <taxon>fabids</taxon>
        <taxon>Malpighiales</taxon>
        <taxon>Salicaceae</taxon>
        <taxon>Saliceae</taxon>
        <taxon>Salix</taxon>
    </lineage>
</organism>
<dbReference type="AlphaFoldDB" id="A0A9Q0VMV5"/>
<reference evidence="1" key="1">
    <citation type="submission" date="2022-11" db="EMBL/GenBank/DDBJ databases">
        <authorList>
            <person name="Hyden B.L."/>
            <person name="Feng K."/>
            <person name="Yates T."/>
            <person name="Jawdy S."/>
            <person name="Smart L.B."/>
            <person name="Muchero W."/>
        </authorList>
    </citation>
    <scope>NUCLEOTIDE SEQUENCE</scope>
    <source>
        <tissue evidence="1">Shoot tip</tissue>
    </source>
</reference>
<gene>
    <name evidence="1" type="ORF">OIU85_002194</name>
</gene>
<keyword evidence="2" id="KW-1185">Reference proteome</keyword>